<gene>
    <name evidence="1" type="ORF">LCGC14_1934560</name>
</gene>
<proteinExistence type="predicted"/>
<sequence length="80" mass="8417">MLTEVGANDWALEVTALEHTTDTWTVTTRDTGSGAGMEVYSLALDLDDRKAKVGSVNGPVAGSTWTPSVSLGFTPQYVGL</sequence>
<evidence type="ECO:0000313" key="1">
    <source>
        <dbReference type="EMBL" id="KKL87449.1"/>
    </source>
</evidence>
<feature type="non-terminal residue" evidence="1">
    <location>
        <position position="80"/>
    </location>
</feature>
<accession>A0A0F9FM37</accession>
<organism evidence="1">
    <name type="scientific">marine sediment metagenome</name>
    <dbReference type="NCBI Taxonomy" id="412755"/>
    <lineage>
        <taxon>unclassified sequences</taxon>
        <taxon>metagenomes</taxon>
        <taxon>ecological metagenomes</taxon>
    </lineage>
</organism>
<comment type="caution">
    <text evidence="1">The sequence shown here is derived from an EMBL/GenBank/DDBJ whole genome shotgun (WGS) entry which is preliminary data.</text>
</comment>
<protein>
    <submittedName>
        <fullName evidence="1">Uncharacterized protein</fullName>
    </submittedName>
</protein>
<name>A0A0F9FM37_9ZZZZ</name>
<dbReference type="EMBL" id="LAZR01020833">
    <property type="protein sequence ID" value="KKL87449.1"/>
    <property type="molecule type" value="Genomic_DNA"/>
</dbReference>
<reference evidence="1" key="1">
    <citation type="journal article" date="2015" name="Nature">
        <title>Complex archaea that bridge the gap between prokaryotes and eukaryotes.</title>
        <authorList>
            <person name="Spang A."/>
            <person name="Saw J.H."/>
            <person name="Jorgensen S.L."/>
            <person name="Zaremba-Niedzwiedzka K."/>
            <person name="Martijn J."/>
            <person name="Lind A.E."/>
            <person name="van Eijk R."/>
            <person name="Schleper C."/>
            <person name="Guy L."/>
            <person name="Ettema T.J."/>
        </authorList>
    </citation>
    <scope>NUCLEOTIDE SEQUENCE</scope>
</reference>
<dbReference type="AlphaFoldDB" id="A0A0F9FM37"/>